<keyword evidence="3" id="KW-1185">Reference proteome</keyword>
<accession>C7Q1B3</accession>
<proteinExistence type="predicted"/>
<dbReference type="PROSITE" id="PS51186">
    <property type="entry name" value="GNAT"/>
    <property type="match status" value="1"/>
</dbReference>
<evidence type="ECO:0000259" key="1">
    <source>
        <dbReference type="PROSITE" id="PS51186"/>
    </source>
</evidence>
<dbReference type="Proteomes" id="UP000000851">
    <property type="component" value="Chromosome"/>
</dbReference>
<dbReference type="GO" id="GO:0016747">
    <property type="term" value="F:acyltransferase activity, transferring groups other than amino-acyl groups"/>
    <property type="evidence" value="ECO:0007669"/>
    <property type="project" value="InterPro"/>
</dbReference>
<keyword evidence="2" id="KW-0808">Transferase</keyword>
<name>C7Q1B3_CATAD</name>
<dbReference type="AlphaFoldDB" id="C7Q1B3"/>
<gene>
    <name evidence="2" type="ordered locus">Caci_4781</name>
</gene>
<evidence type="ECO:0000313" key="2">
    <source>
        <dbReference type="EMBL" id="ACU73642.1"/>
    </source>
</evidence>
<dbReference type="EMBL" id="CP001700">
    <property type="protein sequence ID" value="ACU73642.1"/>
    <property type="molecule type" value="Genomic_DNA"/>
</dbReference>
<feature type="domain" description="N-acetyltransferase" evidence="1">
    <location>
        <begin position="130"/>
        <end position="266"/>
    </location>
</feature>
<dbReference type="Gene3D" id="3.40.630.30">
    <property type="match status" value="1"/>
</dbReference>
<dbReference type="InterPro" id="IPR000182">
    <property type="entry name" value="GNAT_dom"/>
</dbReference>
<dbReference type="CDD" id="cd04301">
    <property type="entry name" value="NAT_SF"/>
    <property type="match status" value="1"/>
</dbReference>
<sequence length="266" mass="28864">MTSPTTDKALLALFDHRMRATADPDEPAARVEHIDGIVRQIGAHPTDWHGIVYADIDATTADAAIQAQIAHFRTLGADFEWKHYSHDEPADLPARLQAAGFEADEPETLFVAEITQLSGAGLTETLPEGITLRPVTTEADADLVAEAANAAFGSGGDRARARVLARLAADPETVWTWLAMAGDRPVSAARMLIHPGTAFASLWGGGTAPEWRGRGIYRALVARRMQVAAELGCEYLQVDATDMSRPILERLGFRALSVTTPYEYRF</sequence>
<dbReference type="InParanoid" id="C7Q1B3"/>
<dbReference type="eggNOG" id="COG0456">
    <property type="taxonomic scope" value="Bacteria"/>
</dbReference>
<dbReference type="InterPro" id="IPR016181">
    <property type="entry name" value="Acyl_CoA_acyltransferase"/>
</dbReference>
<protein>
    <submittedName>
        <fullName evidence="2">GCN5-related N-acetyltransferase</fullName>
    </submittedName>
</protein>
<dbReference type="HOGENOM" id="CLU_079365_0_0_11"/>
<evidence type="ECO:0000313" key="3">
    <source>
        <dbReference type="Proteomes" id="UP000000851"/>
    </source>
</evidence>
<organism evidence="2 3">
    <name type="scientific">Catenulispora acidiphila (strain DSM 44928 / JCM 14897 / NBRC 102108 / NRRL B-24433 / ID139908)</name>
    <dbReference type="NCBI Taxonomy" id="479433"/>
    <lineage>
        <taxon>Bacteria</taxon>
        <taxon>Bacillati</taxon>
        <taxon>Actinomycetota</taxon>
        <taxon>Actinomycetes</taxon>
        <taxon>Catenulisporales</taxon>
        <taxon>Catenulisporaceae</taxon>
        <taxon>Catenulispora</taxon>
    </lineage>
</organism>
<dbReference type="SUPFAM" id="SSF55729">
    <property type="entry name" value="Acyl-CoA N-acyltransferases (Nat)"/>
    <property type="match status" value="1"/>
</dbReference>
<reference evidence="2 3" key="1">
    <citation type="journal article" date="2009" name="Stand. Genomic Sci.">
        <title>Complete genome sequence of Catenulispora acidiphila type strain (ID 139908).</title>
        <authorList>
            <person name="Copeland A."/>
            <person name="Lapidus A."/>
            <person name="Glavina Del Rio T."/>
            <person name="Nolan M."/>
            <person name="Lucas S."/>
            <person name="Chen F."/>
            <person name="Tice H."/>
            <person name="Cheng J.F."/>
            <person name="Bruce D."/>
            <person name="Goodwin L."/>
            <person name="Pitluck S."/>
            <person name="Mikhailova N."/>
            <person name="Pati A."/>
            <person name="Ivanova N."/>
            <person name="Mavromatis K."/>
            <person name="Chen A."/>
            <person name="Palaniappan K."/>
            <person name="Chain P."/>
            <person name="Land M."/>
            <person name="Hauser L."/>
            <person name="Chang Y.J."/>
            <person name="Jeffries C.D."/>
            <person name="Chertkov O."/>
            <person name="Brettin T."/>
            <person name="Detter J.C."/>
            <person name="Han C."/>
            <person name="Ali Z."/>
            <person name="Tindall B.J."/>
            <person name="Goker M."/>
            <person name="Bristow J."/>
            <person name="Eisen J.A."/>
            <person name="Markowitz V."/>
            <person name="Hugenholtz P."/>
            <person name="Kyrpides N.C."/>
            <person name="Klenk H.P."/>
        </authorList>
    </citation>
    <scope>NUCLEOTIDE SEQUENCE [LARGE SCALE GENOMIC DNA]</scope>
    <source>
        <strain evidence="3">DSM 44928 / JCM 14897 / NBRC 102108 / NRRL B-24433 / ID139908</strain>
    </source>
</reference>
<dbReference type="KEGG" id="cai:Caci_4781"/>
<dbReference type="RefSeq" id="WP_015793371.1">
    <property type="nucleotide sequence ID" value="NC_013131.1"/>
</dbReference>
<dbReference type="STRING" id="479433.Caci_4781"/>
<dbReference type="Pfam" id="PF00583">
    <property type="entry name" value="Acetyltransf_1"/>
    <property type="match status" value="1"/>
</dbReference>